<evidence type="ECO:0000313" key="4">
    <source>
        <dbReference type="Proteomes" id="UP000503540"/>
    </source>
</evidence>
<dbReference type="Proteomes" id="UP000503540">
    <property type="component" value="Chromosome"/>
</dbReference>
<dbReference type="KEGG" id="nah:F5544_03135"/>
<evidence type="ECO:0000259" key="2">
    <source>
        <dbReference type="Pfam" id="PF02517"/>
    </source>
</evidence>
<keyword evidence="3" id="KW-0645">Protease</keyword>
<keyword evidence="1" id="KW-1133">Transmembrane helix</keyword>
<dbReference type="EMBL" id="CP046172">
    <property type="protein sequence ID" value="QIS08546.1"/>
    <property type="molecule type" value="Genomic_DNA"/>
</dbReference>
<dbReference type="InterPro" id="IPR003675">
    <property type="entry name" value="Rce1/LyrA-like_dom"/>
</dbReference>
<dbReference type="Pfam" id="PF02517">
    <property type="entry name" value="Rce1-like"/>
    <property type="match status" value="1"/>
</dbReference>
<evidence type="ECO:0000313" key="3">
    <source>
        <dbReference type="EMBL" id="QIS08546.1"/>
    </source>
</evidence>
<proteinExistence type="predicted"/>
<dbReference type="GO" id="GO:0008237">
    <property type="term" value="F:metallopeptidase activity"/>
    <property type="evidence" value="ECO:0007669"/>
    <property type="project" value="UniProtKB-KW"/>
</dbReference>
<keyword evidence="3" id="KW-0482">Metalloprotease</keyword>
<keyword evidence="1" id="KW-0812">Transmembrane</keyword>
<feature type="domain" description="CAAX prenyl protease 2/Lysostaphin resistance protein A-like" evidence="2">
    <location>
        <begin position="101"/>
        <end position="190"/>
    </location>
</feature>
<sequence length="201" mass="20781">MRVVAAIGLPLIWSDAVLPRLGLGIRGRTVANAGFATGYSLVFGGRPNWLSAKGFRYGLGAGSVIAAGYAVALAVPSMRKRLRGFGDRAPEVSVAEWVGVHIPVGTVYSEEMVFRATLDPLLDNTFGESAGSVLGSVVFGFWHIHPARAAGDSVPVAVAATTVGGLVLGWLRRRTGSALAPALLHLAVNVGGAVAPQVARD</sequence>
<dbReference type="GO" id="GO:0004175">
    <property type="term" value="F:endopeptidase activity"/>
    <property type="evidence" value="ECO:0007669"/>
    <property type="project" value="UniProtKB-ARBA"/>
</dbReference>
<evidence type="ECO:0000256" key="1">
    <source>
        <dbReference type="SAM" id="Phobius"/>
    </source>
</evidence>
<keyword evidence="3" id="KW-0378">Hydrolase</keyword>
<keyword evidence="1" id="KW-0472">Membrane</keyword>
<organism evidence="3 4">
    <name type="scientific">Nocardia arthritidis</name>
    <dbReference type="NCBI Taxonomy" id="228602"/>
    <lineage>
        <taxon>Bacteria</taxon>
        <taxon>Bacillati</taxon>
        <taxon>Actinomycetota</taxon>
        <taxon>Actinomycetes</taxon>
        <taxon>Mycobacteriales</taxon>
        <taxon>Nocardiaceae</taxon>
        <taxon>Nocardia</taxon>
    </lineage>
</organism>
<name>A0A6G9Y645_9NOCA</name>
<feature type="transmembrane region" description="Helical" evidence="1">
    <location>
        <begin position="55"/>
        <end position="75"/>
    </location>
</feature>
<dbReference type="GO" id="GO:0006508">
    <property type="term" value="P:proteolysis"/>
    <property type="evidence" value="ECO:0007669"/>
    <property type="project" value="UniProtKB-KW"/>
</dbReference>
<reference evidence="3 4" key="1">
    <citation type="journal article" date="2019" name="ACS Chem. Biol.">
        <title>Identification and Mobilization of a Cryptic Antibiotic Biosynthesis Gene Locus from a Human-Pathogenic Nocardia Isolate.</title>
        <authorList>
            <person name="Herisse M."/>
            <person name="Ishida K."/>
            <person name="Porter J.L."/>
            <person name="Howden B."/>
            <person name="Hertweck C."/>
            <person name="Stinear T.P."/>
            <person name="Pidot S.J."/>
        </authorList>
    </citation>
    <scope>NUCLEOTIDE SEQUENCE [LARGE SCALE GENOMIC DNA]</scope>
    <source>
        <strain evidence="3 4">AUSMDU00012717</strain>
    </source>
</reference>
<dbReference type="AlphaFoldDB" id="A0A6G9Y645"/>
<keyword evidence="4" id="KW-1185">Reference proteome</keyword>
<dbReference type="RefSeq" id="WP_167471774.1">
    <property type="nucleotide sequence ID" value="NZ_CP046172.1"/>
</dbReference>
<accession>A0A6G9Y645</accession>
<protein>
    <submittedName>
        <fullName evidence="3">CPBP family intramembrane metalloprotease</fullName>
    </submittedName>
</protein>
<dbReference type="GO" id="GO:0080120">
    <property type="term" value="P:CAAX-box protein maturation"/>
    <property type="evidence" value="ECO:0007669"/>
    <property type="project" value="UniProtKB-ARBA"/>
</dbReference>
<gene>
    <name evidence="3" type="ORF">F5544_03135</name>
</gene>